<dbReference type="SMART" id="SM01178">
    <property type="entry name" value="DUF4217"/>
    <property type="match status" value="1"/>
</dbReference>
<gene>
    <name evidence="4" type="ORF">ALEPTO_LOCUS10747</name>
</gene>
<name>A0A9N9EED5_9GLOM</name>
<accession>A0A9N9EED5</accession>
<evidence type="ECO:0000313" key="4">
    <source>
        <dbReference type="EMBL" id="CAG8676399.1"/>
    </source>
</evidence>
<dbReference type="Proteomes" id="UP000789508">
    <property type="component" value="Unassembled WGS sequence"/>
</dbReference>
<dbReference type="GO" id="GO:0004386">
    <property type="term" value="F:helicase activity"/>
    <property type="evidence" value="ECO:0007669"/>
    <property type="project" value="UniProtKB-KW"/>
</dbReference>
<evidence type="ECO:0000313" key="5">
    <source>
        <dbReference type="Proteomes" id="UP000789508"/>
    </source>
</evidence>
<keyword evidence="2" id="KW-0067">ATP-binding</keyword>
<dbReference type="GO" id="GO:0016787">
    <property type="term" value="F:hydrolase activity"/>
    <property type="evidence" value="ECO:0007669"/>
    <property type="project" value="UniProtKB-KW"/>
</dbReference>
<feature type="domain" description="ATP-dependent rRNA helicase SPB4-like C-terminal extension" evidence="3">
    <location>
        <begin position="32"/>
        <end position="97"/>
    </location>
</feature>
<dbReference type="AlphaFoldDB" id="A0A9N9EED5"/>
<dbReference type="InterPro" id="IPR025313">
    <property type="entry name" value="SPB4-like_CTE"/>
</dbReference>
<organism evidence="4 5">
    <name type="scientific">Ambispora leptoticha</name>
    <dbReference type="NCBI Taxonomy" id="144679"/>
    <lineage>
        <taxon>Eukaryota</taxon>
        <taxon>Fungi</taxon>
        <taxon>Fungi incertae sedis</taxon>
        <taxon>Mucoromycota</taxon>
        <taxon>Glomeromycotina</taxon>
        <taxon>Glomeromycetes</taxon>
        <taxon>Archaeosporales</taxon>
        <taxon>Ambisporaceae</taxon>
        <taxon>Ambispora</taxon>
    </lineage>
</organism>
<protein>
    <submittedName>
        <fullName evidence="4">11842_t:CDS:1</fullName>
    </submittedName>
</protein>
<keyword evidence="1" id="KW-0378">Hydrolase</keyword>
<keyword evidence="2" id="KW-0347">Helicase</keyword>
<dbReference type="EMBL" id="CAJVPS010013301">
    <property type="protein sequence ID" value="CAG8676399.1"/>
    <property type="molecule type" value="Genomic_DNA"/>
</dbReference>
<keyword evidence="5" id="KW-1185">Reference proteome</keyword>
<sequence length="161" mass="18464">DQGINTQNVQVDTVLKNLTPMKPNEYYSEATNIQLSFERYVLSNNQRISRARKAYLSHIRAYATHSSSKKEIFHIKKLHLGHLAKSFALREAPSSITSKKSHHKIAQKKISSIDKEVVQIDQFRSNNIGITRKRKLDVNEFAVGSYKSMIGPTVKKKRKIK</sequence>
<reference evidence="4" key="1">
    <citation type="submission" date="2021-06" db="EMBL/GenBank/DDBJ databases">
        <authorList>
            <person name="Kallberg Y."/>
            <person name="Tangrot J."/>
            <person name="Rosling A."/>
        </authorList>
    </citation>
    <scope>NUCLEOTIDE SEQUENCE</scope>
    <source>
        <strain evidence="4">FL130A</strain>
    </source>
</reference>
<proteinExistence type="predicted"/>
<comment type="caution">
    <text evidence="4">The sequence shown here is derived from an EMBL/GenBank/DDBJ whole genome shotgun (WGS) entry which is preliminary data.</text>
</comment>
<keyword evidence="2" id="KW-0547">Nucleotide-binding</keyword>
<evidence type="ECO:0000256" key="1">
    <source>
        <dbReference type="ARBA" id="ARBA00022801"/>
    </source>
</evidence>
<evidence type="ECO:0000259" key="3">
    <source>
        <dbReference type="SMART" id="SM01178"/>
    </source>
</evidence>
<dbReference type="OrthoDB" id="5578812at2759"/>
<feature type="non-terminal residue" evidence="4">
    <location>
        <position position="161"/>
    </location>
</feature>
<dbReference type="Pfam" id="PF13959">
    <property type="entry name" value="CTE_SPB4"/>
    <property type="match status" value="1"/>
</dbReference>
<evidence type="ECO:0000256" key="2">
    <source>
        <dbReference type="ARBA" id="ARBA00022806"/>
    </source>
</evidence>